<name>M1PKE4_DESSD</name>
<dbReference type="STRING" id="1167006.UWK_00376"/>
<keyword evidence="4" id="KW-1185">Reference proteome</keyword>
<evidence type="ECO:0000259" key="2">
    <source>
        <dbReference type="Pfam" id="PF02579"/>
    </source>
</evidence>
<feature type="region of interest" description="Disordered" evidence="1">
    <location>
        <begin position="97"/>
        <end position="162"/>
    </location>
</feature>
<accession>M1PKE4</accession>
<organism evidence="3 4">
    <name type="scientific">Desulfocapsa sulfexigens (strain DSM 10523 / SB164P1)</name>
    <dbReference type="NCBI Taxonomy" id="1167006"/>
    <lineage>
        <taxon>Bacteria</taxon>
        <taxon>Pseudomonadati</taxon>
        <taxon>Thermodesulfobacteriota</taxon>
        <taxon>Desulfobulbia</taxon>
        <taxon>Desulfobulbales</taxon>
        <taxon>Desulfocapsaceae</taxon>
        <taxon>Desulfocapsa</taxon>
    </lineage>
</organism>
<dbReference type="RefSeq" id="WP_015402659.1">
    <property type="nucleotide sequence ID" value="NC_020304.1"/>
</dbReference>
<evidence type="ECO:0000313" key="3">
    <source>
        <dbReference type="EMBL" id="AGF76961.1"/>
    </source>
</evidence>
<dbReference type="KEGG" id="dsf:UWK_00376"/>
<dbReference type="InterPro" id="IPR036105">
    <property type="entry name" value="DiNase_FeMo-co_biosyn_sf"/>
</dbReference>
<reference evidence="4" key="1">
    <citation type="journal article" date="2013" name="Stand. Genomic Sci.">
        <title>Complete genome sequence of Desulfocapsa sulfexigens, a marine deltaproteobacterium specialized in disproportionating inorganic sulfur compounds.</title>
        <authorList>
            <person name="Finster K.W."/>
            <person name="Kjeldsen K.U."/>
            <person name="Kube M."/>
            <person name="Reinhardt R."/>
            <person name="Mussmann M."/>
            <person name="Amann R."/>
            <person name="Schreiber L."/>
        </authorList>
    </citation>
    <scope>NUCLEOTIDE SEQUENCE [LARGE SCALE GENOMIC DNA]</scope>
    <source>
        <strain evidence="4">DSM 10523 / SB164P1</strain>
    </source>
</reference>
<proteinExistence type="predicted"/>
<protein>
    <recommendedName>
        <fullName evidence="2">Dinitrogenase iron-molybdenum cofactor biosynthesis domain-containing protein</fullName>
    </recommendedName>
</protein>
<dbReference type="Pfam" id="PF02579">
    <property type="entry name" value="Nitro_FeMo-Co"/>
    <property type="match status" value="1"/>
</dbReference>
<dbReference type="OrthoDB" id="9807451at2"/>
<feature type="domain" description="Dinitrogenase iron-molybdenum cofactor biosynthesis" evidence="2">
    <location>
        <begin position="13"/>
        <end position="103"/>
    </location>
</feature>
<dbReference type="Proteomes" id="UP000011721">
    <property type="component" value="Chromosome"/>
</dbReference>
<evidence type="ECO:0000313" key="4">
    <source>
        <dbReference type="Proteomes" id="UP000011721"/>
    </source>
</evidence>
<dbReference type="eggNOG" id="COG1433">
    <property type="taxonomic scope" value="Bacteria"/>
</dbReference>
<dbReference type="InterPro" id="IPR033913">
    <property type="entry name" value="MTH1175_dom"/>
</dbReference>
<dbReference type="AlphaFoldDB" id="M1PKE4"/>
<dbReference type="CDD" id="cd00851">
    <property type="entry name" value="MTH1175"/>
    <property type="match status" value="1"/>
</dbReference>
<sequence length="162" mass="16443">MKIAITATGNTLDSMVDPRFGRAAWFLIIDTETKELLQAINNIAGKEAAHGAGISAAAQVADIGVEALLTGRVGPKALPVLEKAGVKAVNDVSGSVRDAMAKYSGTTGSPPKTEEPSQPSPSPTQGQGQGQGRGEGCGCGRGQGQGRGMGQGKGQGRGQCRR</sequence>
<dbReference type="PANTHER" id="PTHR42983">
    <property type="entry name" value="DINITROGENASE IRON-MOLYBDENUM COFACTOR PROTEIN-RELATED"/>
    <property type="match status" value="1"/>
</dbReference>
<gene>
    <name evidence="3" type="ordered locus">UWK_00376</name>
</gene>
<feature type="compositionally biased region" description="Gly residues" evidence="1">
    <location>
        <begin position="127"/>
        <end position="162"/>
    </location>
</feature>
<dbReference type="SUPFAM" id="SSF53146">
    <property type="entry name" value="Nitrogenase accessory factor-like"/>
    <property type="match status" value="1"/>
</dbReference>
<dbReference type="EMBL" id="CP003985">
    <property type="protein sequence ID" value="AGF76961.1"/>
    <property type="molecule type" value="Genomic_DNA"/>
</dbReference>
<dbReference type="InterPro" id="IPR003731">
    <property type="entry name" value="Di-Nase_FeMo-co_biosynth"/>
</dbReference>
<evidence type="ECO:0000256" key="1">
    <source>
        <dbReference type="SAM" id="MobiDB-lite"/>
    </source>
</evidence>
<dbReference type="HOGENOM" id="CLU_104194_0_0_7"/>
<dbReference type="PANTHER" id="PTHR42983:SF1">
    <property type="entry name" value="IRON-MOLYBDENUM PROTEIN"/>
    <property type="match status" value="1"/>
</dbReference>
<dbReference type="Gene3D" id="3.30.420.130">
    <property type="entry name" value="Dinitrogenase iron-molybdenum cofactor biosynthesis domain"/>
    <property type="match status" value="1"/>
</dbReference>